<proteinExistence type="predicted"/>
<organism evidence="2 3">
    <name type="scientific">Methanococcus maripaludis KA1</name>
    <dbReference type="NCBI Taxonomy" id="637914"/>
    <lineage>
        <taxon>Archaea</taxon>
        <taxon>Methanobacteriati</taxon>
        <taxon>Methanobacteriota</taxon>
        <taxon>Methanomada group</taxon>
        <taxon>Methanococci</taxon>
        <taxon>Methanococcales</taxon>
        <taxon>Methanococcaceae</taxon>
        <taxon>Methanococcus</taxon>
    </lineage>
</organism>
<dbReference type="GeneID" id="37875337"/>
<dbReference type="GO" id="GO:0008234">
    <property type="term" value="F:cysteine-type peptidase activity"/>
    <property type="evidence" value="ECO:0007669"/>
    <property type="project" value="InterPro"/>
</dbReference>
<evidence type="ECO:0000313" key="2">
    <source>
        <dbReference type="EMBL" id="BAP60975.1"/>
    </source>
</evidence>
<sequence>MNFFKKILVILMLLLVASISANFSESIDDGTYIYHNFTKADAEKIGVDENTTDYGKNETIQTFSDSDEDIYVMGCFLPTKEELMSMSEQITVVEGVSETANLSNNTYLDLSKDPYFPLVGDQGKIGSCASWAIVYYANSYLQAKIHNYDLKGSDSLKCFNPMWAYNKINDGKNEGSGLIGNLNLISRLGSATYETMPPTNNYTIWGDYEAWLEAPQYRITGYEISSTNNTDVMKSWLNEGSVIIIAMRGEDIFTFDNNSILSDFDQSHDEADHAQAVIGYDDSISEDNETGAFKVMNSWGANWSPNGDGSYYITYKAMANLDYTTCYRIKGAVYNTSDSHPDLVGVLKFDSENKGTKDQNITFGIGNESNISGFVDIYGGMDENGGNGSMPDFIAVDLTDWKSEFENSLNNTGKGYYFANFSGGTETSIISEFGIIKYSYYPDIEEINTLNSYNCNKSVIFKFYSKTASKLTNSSIDILDSKVIVSINADDVDDDLWGVNVCFDGLNEYYSLTRANQTFNTSFNKSVFSYGEHYAIFEAFDGSGNTNKSEKVYFEILAPTTTSRSTTSHYSSDLSDGIDSGNIKRAISNSNIVYGSDIDEEFALNLRENVENGNNYELSKDTIIVGGPESNGFADRYNNEFEIQITNEYPGENRGVIQVQTIEVRDGNIIKPYQVIYIAGSDRFGTLGALEYFKTLDELPKGPITVEWNDNGIIVVEY</sequence>
<gene>
    <name evidence="2" type="ORF">MMKA1_08580</name>
</gene>
<protein>
    <recommendedName>
        <fullName evidence="1">Peptidase C1A papain C-terminal domain-containing protein</fullName>
    </recommendedName>
</protein>
<dbReference type="CDD" id="cd02619">
    <property type="entry name" value="Peptidase_C1"/>
    <property type="match status" value="1"/>
</dbReference>
<dbReference type="KEGG" id="mmak:MMKA1_08580"/>
<evidence type="ECO:0000259" key="1">
    <source>
        <dbReference type="Pfam" id="PF00112"/>
    </source>
</evidence>
<dbReference type="Proteomes" id="UP000264208">
    <property type="component" value="Chromosome"/>
</dbReference>
<dbReference type="EMBL" id="AP011526">
    <property type="protein sequence ID" value="BAP60975.1"/>
    <property type="molecule type" value="Genomic_DNA"/>
</dbReference>
<dbReference type="InterPro" id="IPR038765">
    <property type="entry name" value="Papain-like_cys_pep_sf"/>
</dbReference>
<accession>A0A2Z5PHV5</accession>
<dbReference type="Pfam" id="PF00112">
    <property type="entry name" value="Peptidase_C1"/>
    <property type="match status" value="1"/>
</dbReference>
<evidence type="ECO:0000313" key="3">
    <source>
        <dbReference type="Proteomes" id="UP000264208"/>
    </source>
</evidence>
<dbReference type="GO" id="GO:0006508">
    <property type="term" value="P:proteolysis"/>
    <property type="evidence" value="ECO:0007669"/>
    <property type="project" value="InterPro"/>
</dbReference>
<dbReference type="SUPFAM" id="SSF54001">
    <property type="entry name" value="Cysteine proteinases"/>
    <property type="match status" value="1"/>
</dbReference>
<dbReference type="AlphaFoldDB" id="A0A2Z5PHV5"/>
<dbReference type="InterPro" id="IPR000668">
    <property type="entry name" value="Peptidase_C1A_C"/>
</dbReference>
<name>A0A2Z5PHV5_METMI</name>
<feature type="domain" description="Peptidase C1A papain C-terminal" evidence="1">
    <location>
        <begin position="117"/>
        <end position="307"/>
    </location>
</feature>
<dbReference type="RefSeq" id="WP_119720884.1">
    <property type="nucleotide sequence ID" value="NZ_AP011526.1"/>
</dbReference>
<reference evidence="2 3" key="1">
    <citation type="submission" date="2009-06" db="EMBL/GenBank/DDBJ databases">
        <title>Molecular Evidence for Microbiologically Influenced Corrosion from genome of Methanogen.</title>
        <authorList>
            <person name="Ito N."/>
            <person name="Tsurumaru H."/>
            <person name="Shimizu A."/>
            <person name="Harada T."/>
            <person name="Hosoyama A."/>
            <person name="Horikawa H."/>
            <person name="Wakai S."/>
            <person name="Sasaki K."/>
            <person name="Nishijima K."/>
            <person name="Ataku H."/>
            <person name="Yamazaki J."/>
            <person name="Mise M."/>
            <person name="Yamazaki S."/>
            <person name="Tanikawa S."/>
            <person name="Harayama S."/>
            <person name="Fujita N."/>
        </authorList>
    </citation>
    <scope>NUCLEOTIDE SEQUENCE [LARGE SCALE GENOMIC DNA]</scope>
    <source>
        <strain evidence="3">KA1 ( NBRC 102054)</strain>
    </source>
</reference>
<dbReference type="Gene3D" id="3.90.70.10">
    <property type="entry name" value="Cysteine proteinases"/>
    <property type="match status" value="1"/>
</dbReference>